<dbReference type="eggNOG" id="COG3598">
    <property type="taxonomic scope" value="Bacteria"/>
</dbReference>
<evidence type="ECO:0000313" key="2">
    <source>
        <dbReference type="Proteomes" id="UP000004662"/>
    </source>
</evidence>
<keyword evidence="2" id="KW-1185">Reference proteome</keyword>
<dbReference type="CDD" id="cd01125">
    <property type="entry name" value="RepA_RSF1010_like"/>
    <property type="match status" value="1"/>
</dbReference>
<dbReference type="OrthoDB" id="1496333at2"/>
<dbReference type="Proteomes" id="UP000004662">
    <property type="component" value="Chromosome"/>
</dbReference>
<accession>G7Q663</accession>
<evidence type="ECO:0008006" key="3">
    <source>
        <dbReference type="Google" id="ProtNLM"/>
    </source>
</evidence>
<sequence>MIPTVEDLRAQVAARVAQEAAEHGTGGSQPGSVRKFSLLPAVDLCATPMRPRWLVRDYLEVGTLASIYGPSAGMKSFVALDMGLCVASGRDWHGHPILAAGPVVYVCGEGFAGIGKRLRVWLIHHGLEAPTVPFYVSNSPVAFLDSDSVAEAVAAVQVLAKGIGAPQLVIVDTLARNFGGGDENSTQDMSRFVAALDDIRVQFDCAVIVVHHTGLAAADRARGASAFRAALDWEYRLEPKDDIRVLSCTKAKDHEPPADMAFEPEAVGTGWTDADTGQDVTSIVMRRVEIKAPGKKETPLKGANKVAYEALMALCTTWDVLKQSAKPVDVETWREEAYRRSISPSPEQGARQRAFHRALTALRDSGHILVENDFYWPSSLPRHPRQDQTSPDNCLGTTQTDKTTTLKGCLACLGAETENQGVLI</sequence>
<dbReference type="EMBL" id="CM001368">
    <property type="protein sequence ID" value="EHJ47079.1"/>
    <property type="molecule type" value="Genomic_DNA"/>
</dbReference>
<dbReference type="Pfam" id="PF13481">
    <property type="entry name" value="AAA_25"/>
    <property type="match status" value="1"/>
</dbReference>
<proteinExistence type="predicted"/>
<dbReference type="InterPro" id="IPR027417">
    <property type="entry name" value="P-loop_NTPase"/>
</dbReference>
<reference evidence="2" key="1">
    <citation type="journal article" date="2015" name="Genome Announc.">
        <title>High-Quality Draft Genome Sequence of Desulfovibrio carbinoliphilus FW-101-2B, an Organic Acid-Oxidizing Sulfate-Reducing Bacterium Isolated from Uranium(VI)-Contaminated Groundwater.</title>
        <authorList>
            <person name="Ramsay B.D."/>
            <person name="Hwang C."/>
            <person name="Woo H.L."/>
            <person name="Carroll S.L."/>
            <person name="Lucas S."/>
            <person name="Han J."/>
            <person name="Lapidus A.L."/>
            <person name="Cheng J.F."/>
            <person name="Goodwin L.A."/>
            <person name="Pitluck S."/>
            <person name="Peters L."/>
            <person name="Chertkov O."/>
            <person name="Held B."/>
            <person name="Detter J.C."/>
            <person name="Han C.S."/>
            <person name="Tapia R."/>
            <person name="Land M.L."/>
            <person name="Hauser L.J."/>
            <person name="Kyrpides N.C."/>
            <person name="Ivanova N.N."/>
            <person name="Mikhailova N."/>
            <person name="Pagani I."/>
            <person name="Woyke T."/>
            <person name="Arkin A.P."/>
            <person name="Dehal P."/>
            <person name="Chivian D."/>
            <person name="Criddle C.S."/>
            <person name="Wu W."/>
            <person name="Chakraborty R."/>
            <person name="Hazen T.C."/>
            <person name="Fields M.W."/>
        </authorList>
    </citation>
    <scope>NUCLEOTIDE SEQUENCE [LARGE SCALE GENOMIC DNA]</scope>
    <source>
        <strain evidence="2">FW-101-2B</strain>
    </source>
</reference>
<dbReference type="Gene3D" id="3.40.50.300">
    <property type="entry name" value="P-loop containing nucleotide triphosphate hydrolases"/>
    <property type="match status" value="1"/>
</dbReference>
<protein>
    <recommendedName>
        <fullName evidence="3">AAA ATPase</fullName>
    </recommendedName>
</protein>
<gene>
    <name evidence="1" type="ORF">DFW101_1068</name>
</gene>
<organism evidence="1 2">
    <name type="scientific">Solidesulfovibrio carbinoliphilus subsp. oakridgensis</name>
    <dbReference type="NCBI Taxonomy" id="694327"/>
    <lineage>
        <taxon>Bacteria</taxon>
        <taxon>Pseudomonadati</taxon>
        <taxon>Thermodesulfobacteriota</taxon>
        <taxon>Desulfovibrionia</taxon>
        <taxon>Desulfovibrionales</taxon>
        <taxon>Desulfovibrionaceae</taxon>
        <taxon>Solidesulfovibrio</taxon>
    </lineage>
</organism>
<dbReference type="STRING" id="694327.DFW101_1068"/>
<evidence type="ECO:0000313" key="1">
    <source>
        <dbReference type="EMBL" id="EHJ47079.1"/>
    </source>
</evidence>
<dbReference type="HOGENOM" id="CLU_046253_1_0_7"/>
<name>G7Q663_9BACT</name>
<dbReference type="AlphaFoldDB" id="G7Q663"/>
<dbReference type="SUPFAM" id="SSF52540">
    <property type="entry name" value="P-loop containing nucleoside triphosphate hydrolases"/>
    <property type="match status" value="1"/>
</dbReference>
<dbReference type="InterPro" id="IPR038724">
    <property type="entry name" value="RepA"/>
</dbReference>
<dbReference type="RefSeq" id="WP_009180493.1">
    <property type="nucleotide sequence ID" value="NZ_CM001368.1"/>
</dbReference>